<evidence type="ECO:0000256" key="2">
    <source>
        <dbReference type="ARBA" id="ARBA00022692"/>
    </source>
</evidence>
<evidence type="ECO:0000256" key="6">
    <source>
        <dbReference type="SAM" id="Phobius"/>
    </source>
</evidence>
<feature type="transmembrane region" description="Helical" evidence="6">
    <location>
        <begin position="27"/>
        <end position="45"/>
    </location>
</feature>
<sequence>MAGIFSSVEKNLIGGITHATSGLMMSYSSMMMGLAAASVTIYIMWRGYQTLAGKLSTPMEDTMWDIMRMAIILSFVANVSGYLDGVTDAINGLKEGFSGGENIWQMLDNLWKSARVLGKTLHDMDNSTYVKDEGWTAQFYVWLGIFILMIITAFVSMIAEVMILLLSITAHVFIFCLMYGFLRPMFNNWLQNIFAAILTILFSALSLRIVINFLTSRMAEATAQADKANIVELGAQVCLAGICAAILVYLSAKLAAALAGASATVSMQGLAAVGIGAAAFGAGKLAGGAVKETRRSALDNIQGWKDANAGKPGKPGGESGYNASKARKYAIEQMIARNEARRLAQSRESAVKKFNSQARRLQSTSPRNINL</sequence>
<feature type="transmembrane region" description="Helical" evidence="6">
    <location>
        <begin position="265"/>
        <end position="286"/>
    </location>
</feature>
<protein>
    <submittedName>
        <fullName evidence="7">Type IV secretion system protein</fullName>
    </submittedName>
</protein>
<reference evidence="7" key="1">
    <citation type="submission" date="2019-01" db="EMBL/GenBank/DDBJ databases">
        <authorList>
            <person name="Ashton P.M."/>
            <person name="Dallman T."/>
            <person name="Nair S."/>
            <person name="De Pinna E."/>
            <person name="Peters T."/>
            <person name="Grant K."/>
        </authorList>
    </citation>
    <scope>NUCLEOTIDE SEQUENCE</scope>
    <source>
        <strain evidence="8">271153</strain>
        <strain evidence="7">500372</strain>
    </source>
</reference>
<dbReference type="GO" id="GO:0016020">
    <property type="term" value="C:membrane"/>
    <property type="evidence" value="ECO:0007669"/>
    <property type="project" value="UniProtKB-SubCell"/>
</dbReference>
<keyword evidence="3 6" id="KW-1133">Transmembrane helix</keyword>
<evidence type="ECO:0000256" key="4">
    <source>
        <dbReference type="ARBA" id="ARBA00023136"/>
    </source>
</evidence>
<organism evidence="7">
    <name type="scientific">Salmonella newport</name>
    <dbReference type="NCBI Taxonomy" id="108619"/>
    <lineage>
        <taxon>Bacteria</taxon>
        <taxon>Pseudomonadati</taxon>
        <taxon>Pseudomonadota</taxon>
        <taxon>Gammaproteobacteria</taxon>
        <taxon>Enterobacterales</taxon>
        <taxon>Enterobacteriaceae</taxon>
        <taxon>Salmonella</taxon>
    </lineage>
</organism>
<evidence type="ECO:0000256" key="5">
    <source>
        <dbReference type="SAM" id="MobiDB-lite"/>
    </source>
</evidence>
<feature type="transmembrane region" description="Helical" evidence="6">
    <location>
        <begin position="66"/>
        <end position="83"/>
    </location>
</feature>
<evidence type="ECO:0000256" key="1">
    <source>
        <dbReference type="ARBA" id="ARBA00004141"/>
    </source>
</evidence>
<name>A0A5X8Y0D0_SALNE</name>
<dbReference type="EMBL" id="AAHWTY010000071">
    <property type="protein sequence ID" value="ECB1914637.1"/>
    <property type="molecule type" value="Genomic_DNA"/>
</dbReference>
<feature type="transmembrane region" description="Helical" evidence="6">
    <location>
        <begin position="235"/>
        <end position="259"/>
    </location>
</feature>
<evidence type="ECO:0000313" key="7">
    <source>
        <dbReference type="EMBL" id="ECB1914637.1"/>
    </source>
</evidence>
<gene>
    <name evidence="8" type="ORF">E1A34_08835</name>
    <name evidence="7" type="ORF">EVG73_19965</name>
</gene>
<dbReference type="GO" id="GO:0030255">
    <property type="term" value="P:protein secretion by the type IV secretion system"/>
    <property type="evidence" value="ECO:0007669"/>
    <property type="project" value="InterPro"/>
</dbReference>
<keyword evidence="2 6" id="KW-0812">Transmembrane</keyword>
<dbReference type="Proteomes" id="UP000839827">
    <property type="component" value="Unassembled WGS sequence"/>
</dbReference>
<dbReference type="Pfam" id="PF04610">
    <property type="entry name" value="TrbL"/>
    <property type="match status" value="1"/>
</dbReference>
<feature type="transmembrane region" description="Helical" evidence="6">
    <location>
        <begin position="163"/>
        <end position="181"/>
    </location>
</feature>
<evidence type="ECO:0000313" key="8">
    <source>
        <dbReference type="EMBL" id="ECB7106202.1"/>
    </source>
</evidence>
<feature type="transmembrane region" description="Helical" evidence="6">
    <location>
        <begin position="193"/>
        <end position="214"/>
    </location>
</feature>
<comment type="subcellular location">
    <subcellularLocation>
        <location evidence="1">Membrane</location>
        <topology evidence="1">Multi-pass membrane protein</topology>
    </subcellularLocation>
</comment>
<proteinExistence type="predicted"/>
<dbReference type="EMBL" id="AAHYLK010000007">
    <property type="protein sequence ID" value="ECB7106202.1"/>
    <property type="molecule type" value="Genomic_DNA"/>
</dbReference>
<dbReference type="InterPro" id="IPR007688">
    <property type="entry name" value="Conjugal_tfr_TrbL/VirB6"/>
</dbReference>
<dbReference type="AlphaFoldDB" id="A0A5X8Y0D0"/>
<comment type="caution">
    <text evidence="7">The sequence shown here is derived from an EMBL/GenBank/DDBJ whole genome shotgun (WGS) entry which is preliminary data.</text>
</comment>
<keyword evidence="4 6" id="KW-0472">Membrane</keyword>
<evidence type="ECO:0000256" key="3">
    <source>
        <dbReference type="ARBA" id="ARBA00022989"/>
    </source>
</evidence>
<feature type="transmembrane region" description="Helical" evidence="6">
    <location>
        <begin position="139"/>
        <end position="156"/>
    </location>
</feature>
<feature type="compositionally biased region" description="Polar residues" evidence="5">
    <location>
        <begin position="354"/>
        <end position="371"/>
    </location>
</feature>
<accession>A0A5X8Y0D0</accession>
<feature type="region of interest" description="Disordered" evidence="5">
    <location>
        <begin position="346"/>
        <end position="371"/>
    </location>
</feature>